<comment type="caution">
    <text evidence="1">The sequence shown here is derived from an EMBL/GenBank/DDBJ whole genome shotgun (WGS) entry which is preliminary data.</text>
</comment>
<protein>
    <submittedName>
        <fullName evidence="1">Uncharacterized protein</fullName>
    </submittedName>
</protein>
<evidence type="ECO:0000313" key="2">
    <source>
        <dbReference type="Proteomes" id="UP001549313"/>
    </source>
</evidence>
<sequence length="84" mass="8697">MPAIPSERPVFPPAAGGAAHALRTSQSAFFRAAMGIGAPSVAAPVAEAQRDEGQRDTPVRAVATEEASAVLRHQRPGALLDIRV</sequence>
<gene>
    <name evidence="1" type="ORF">ABIE19_002060</name>
</gene>
<organism evidence="1 2">
    <name type="scientific">Brevundimonas faecalis</name>
    <dbReference type="NCBI Taxonomy" id="947378"/>
    <lineage>
        <taxon>Bacteria</taxon>
        <taxon>Pseudomonadati</taxon>
        <taxon>Pseudomonadota</taxon>
        <taxon>Alphaproteobacteria</taxon>
        <taxon>Caulobacterales</taxon>
        <taxon>Caulobacteraceae</taxon>
        <taxon>Brevundimonas</taxon>
    </lineage>
</organism>
<dbReference type="Proteomes" id="UP001549313">
    <property type="component" value="Unassembled WGS sequence"/>
</dbReference>
<reference evidence="1 2" key="1">
    <citation type="submission" date="2024-06" db="EMBL/GenBank/DDBJ databases">
        <title>Sorghum-associated microbial communities from plants grown in Nebraska, USA.</title>
        <authorList>
            <person name="Schachtman D."/>
        </authorList>
    </citation>
    <scope>NUCLEOTIDE SEQUENCE [LARGE SCALE GENOMIC DNA]</scope>
    <source>
        <strain evidence="1 2">2814</strain>
    </source>
</reference>
<proteinExistence type="predicted"/>
<accession>A0ABV2RCH1</accession>
<evidence type="ECO:0000313" key="1">
    <source>
        <dbReference type="EMBL" id="MET4684130.1"/>
    </source>
</evidence>
<keyword evidence="2" id="KW-1185">Reference proteome</keyword>
<name>A0ABV2RCH1_9CAUL</name>
<dbReference type="EMBL" id="JBEPTF010000002">
    <property type="protein sequence ID" value="MET4684130.1"/>
    <property type="molecule type" value="Genomic_DNA"/>
</dbReference>
<dbReference type="RefSeq" id="WP_354089086.1">
    <property type="nucleotide sequence ID" value="NZ_JBEPTF010000002.1"/>
</dbReference>